<protein>
    <recommendedName>
        <fullName evidence="3">CsbD-like domain-containing protein</fullName>
    </recommendedName>
</protein>
<name>A0A367KVQ4_RHIST</name>
<dbReference type="InterPro" id="IPR036629">
    <property type="entry name" value="YjbJ_sf"/>
</dbReference>
<evidence type="ECO:0000313" key="4">
    <source>
        <dbReference type="EMBL" id="RCI06265.1"/>
    </source>
</evidence>
<reference evidence="4 5" key="1">
    <citation type="journal article" date="2018" name="G3 (Bethesda)">
        <title>Phylogenetic and Phylogenomic Definition of Rhizopus Species.</title>
        <authorList>
            <person name="Gryganskyi A.P."/>
            <person name="Golan J."/>
            <person name="Dolatabadi S."/>
            <person name="Mondo S."/>
            <person name="Robb S."/>
            <person name="Idnurm A."/>
            <person name="Muszewska A."/>
            <person name="Steczkiewicz K."/>
            <person name="Masonjones S."/>
            <person name="Liao H.L."/>
            <person name="Gajdeczka M.T."/>
            <person name="Anike F."/>
            <person name="Vuek A."/>
            <person name="Anishchenko I.M."/>
            <person name="Voigt K."/>
            <person name="de Hoog G.S."/>
            <person name="Smith M.E."/>
            <person name="Heitman J."/>
            <person name="Vilgalys R."/>
            <person name="Stajich J.E."/>
        </authorList>
    </citation>
    <scope>NUCLEOTIDE SEQUENCE [LARGE SCALE GENOMIC DNA]</scope>
    <source>
        <strain evidence="4 5">LSU 92-RS-03</strain>
    </source>
</reference>
<proteinExistence type="inferred from homology"/>
<accession>A0A367KVQ4</accession>
<dbReference type="SUPFAM" id="SSF69047">
    <property type="entry name" value="Hypothetical protein YjbJ"/>
    <property type="match status" value="1"/>
</dbReference>
<dbReference type="STRING" id="4846.A0A367KVQ4"/>
<evidence type="ECO:0000256" key="1">
    <source>
        <dbReference type="ARBA" id="ARBA00009129"/>
    </source>
</evidence>
<evidence type="ECO:0000259" key="3">
    <source>
        <dbReference type="Pfam" id="PF05532"/>
    </source>
</evidence>
<organism evidence="4 5">
    <name type="scientific">Rhizopus stolonifer</name>
    <name type="common">Rhizopus nigricans</name>
    <dbReference type="NCBI Taxonomy" id="4846"/>
    <lineage>
        <taxon>Eukaryota</taxon>
        <taxon>Fungi</taxon>
        <taxon>Fungi incertae sedis</taxon>
        <taxon>Mucoromycota</taxon>
        <taxon>Mucoromycotina</taxon>
        <taxon>Mucoromycetes</taxon>
        <taxon>Mucorales</taxon>
        <taxon>Mucorineae</taxon>
        <taxon>Rhizopodaceae</taxon>
        <taxon>Rhizopus</taxon>
    </lineage>
</organism>
<comment type="caution">
    <text evidence="4">The sequence shown here is derived from an EMBL/GenBank/DDBJ whole genome shotgun (WGS) entry which is preliminary data.</text>
</comment>
<gene>
    <name evidence="4" type="ORF">CU098_005323</name>
</gene>
<evidence type="ECO:0000313" key="5">
    <source>
        <dbReference type="Proteomes" id="UP000253551"/>
    </source>
</evidence>
<feature type="domain" description="CsbD-like" evidence="3">
    <location>
        <begin position="10"/>
        <end position="53"/>
    </location>
</feature>
<keyword evidence="5" id="KW-1185">Reference proteome</keyword>
<comment type="similarity">
    <text evidence="1">Belongs to the UPF0337 (CsbD) family.</text>
</comment>
<dbReference type="OrthoDB" id="9999611at2759"/>
<feature type="region of interest" description="Disordered" evidence="2">
    <location>
        <begin position="74"/>
        <end position="100"/>
    </location>
</feature>
<dbReference type="Pfam" id="PF05532">
    <property type="entry name" value="CsbD"/>
    <property type="match status" value="1"/>
</dbReference>
<dbReference type="Proteomes" id="UP000253551">
    <property type="component" value="Unassembled WGS sequence"/>
</dbReference>
<feature type="region of interest" description="Disordered" evidence="2">
    <location>
        <begin position="1"/>
        <end position="31"/>
    </location>
</feature>
<feature type="compositionally biased region" description="Basic and acidic residues" evidence="2">
    <location>
        <begin position="83"/>
        <end position="100"/>
    </location>
</feature>
<dbReference type="PANTHER" id="PTHR40460">
    <property type="entry name" value="CHROMOSOME 1, WHOLE GENOME SHOTGUN SEQUENCE"/>
    <property type="match status" value="1"/>
</dbReference>
<sequence length="100" mass="10462">MSFNAPSRSDAKKDQLVGNVKETAGNLVGNERLQAEGKTQHGQGQANEAAANIVGYVQGLKDQVTGAVQGAVHSLTGDNTNEASDKVQQKKGEAQKEINS</sequence>
<dbReference type="EMBL" id="PJQM01000191">
    <property type="protein sequence ID" value="RCI06265.1"/>
    <property type="molecule type" value="Genomic_DNA"/>
</dbReference>
<dbReference type="InterPro" id="IPR008462">
    <property type="entry name" value="CsbD"/>
</dbReference>
<evidence type="ECO:0000256" key="2">
    <source>
        <dbReference type="SAM" id="MobiDB-lite"/>
    </source>
</evidence>
<dbReference type="AlphaFoldDB" id="A0A367KVQ4"/>
<dbReference type="PANTHER" id="PTHR40460:SF1">
    <property type="entry name" value="CSBD-LIKE DOMAIN-CONTAINING PROTEIN"/>
    <property type="match status" value="1"/>
</dbReference>